<dbReference type="OrthoDB" id="2507256at2759"/>
<evidence type="ECO:0000256" key="1">
    <source>
        <dbReference type="SAM" id="MobiDB-lite"/>
    </source>
</evidence>
<dbReference type="Proteomes" id="UP000037035">
    <property type="component" value="Unassembled WGS sequence"/>
</dbReference>
<evidence type="ECO:0000313" key="3">
    <source>
        <dbReference type="Proteomes" id="UP000037035"/>
    </source>
</evidence>
<dbReference type="VEuPathDB" id="FungiDB:VP01_6547g1"/>
<accession>A0A0L6UFD4</accession>
<feature type="region of interest" description="Disordered" evidence="1">
    <location>
        <begin position="1"/>
        <end position="36"/>
    </location>
</feature>
<evidence type="ECO:0000313" key="2">
    <source>
        <dbReference type="EMBL" id="KNZ47283.1"/>
    </source>
</evidence>
<gene>
    <name evidence="2" type="ORF">VP01_6547g1</name>
</gene>
<keyword evidence="3" id="KW-1185">Reference proteome</keyword>
<dbReference type="AlphaFoldDB" id="A0A0L6UFD4"/>
<dbReference type="EMBL" id="LAVV01011882">
    <property type="protein sequence ID" value="KNZ47283.1"/>
    <property type="molecule type" value="Genomic_DNA"/>
</dbReference>
<reference evidence="2 3" key="1">
    <citation type="submission" date="2015-08" db="EMBL/GenBank/DDBJ databases">
        <title>Next Generation Sequencing and Analysis of the Genome of Puccinia sorghi L Schw, the Causal Agent of Maize Common Rust.</title>
        <authorList>
            <person name="Rochi L."/>
            <person name="Burguener G."/>
            <person name="Darino M."/>
            <person name="Turjanski A."/>
            <person name="Kreff E."/>
            <person name="Dieguez M.J."/>
            <person name="Sacco F."/>
        </authorList>
    </citation>
    <scope>NUCLEOTIDE SEQUENCE [LARGE SCALE GENOMIC DNA]</scope>
    <source>
        <strain evidence="2 3">RO10H11247</strain>
    </source>
</reference>
<organism evidence="2 3">
    <name type="scientific">Puccinia sorghi</name>
    <dbReference type="NCBI Taxonomy" id="27349"/>
    <lineage>
        <taxon>Eukaryota</taxon>
        <taxon>Fungi</taxon>
        <taxon>Dikarya</taxon>
        <taxon>Basidiomycota</taxon>
        <taxon>Pucciniomycotina</taxon>
        <taxon>Pucciniomycetes</taxon>
        <taxon>Pucciniales</taxon>
        <taxon>Pucciniaceae</taxon>
        <taxon>Puccinia</taxon>
    </lineage>
</organism>
<proteinExistence type="predicted"/>
<feature type="compositionally biased region" description="Basic residues" evidence="1">
    <location>
        <begin position="1"/>
        <end position="28"/>
    </location>
</feature>
<protein>
    <submittedName>
        <fullName evidence="2">Uncharacterized protein</fullName>
    </submittedName>
</protein>
<comment type="caution">
    <text evidence="2">The sequence shown here is derived from an EMBL/GenBank/DDBJ whole genome shotgun (WGS) entry which is preliminary data.</text>
</comment>
<sequence>MPKKATPKHTKTTTKKPAIQRKSKKNRSKNSSEDDGADKTAAALELGSLLLLVVQPKYKNVHTKYISMGFVLTNEYQKGGISTIHEILESMYPHYHVMNKLIGVKRLSTLGSSLMHKLTTKQHHPLLSLLEMKLEAVTWKATIMIVTREKATKKKFNLQGKQINKAGLQT</sequence>
<name>A0A0L6UFD4_9BASI</name>